<gene>
    <name evidence="3" type="ORF">TAPDE_002637</name>
</gene>
<feature type="domain" description="RRN6 K-rich C-terminal" evidence="2">
    <location>
        <begin position="213"/>
        <end position="308"/>
    </location>
</feature>
<feature type="region of interest" description="Disordered" evidence="1">
    <location>
        <begin position="257"/>
        <end position="308"/>
    </location>
</feature>
<feature type="compositionally biased region" description="Polar residues" evidence="1">
    <location>
        <begin position="275"/>
        <end position="291"/>
    </location>
</feature>
<evidence type="ECO:0000259" key="2">
    <source>
        <dbReference type="Pfam" id="PF20639"/>
    </source>
</evidence>
<dbReference type="Proteomes" id="UP000013776">
    <property type="component" value="Unassembled WGS sequence"/>
</dbReference>
<name>R4X9Z1_TAPDE</name>
<evidence type="ECO:0000313" key="4">
    <source>
        <dbReference type="Proteomes" id="UP000013776"/>
    </source>
</evidence>
<proteinExistence type="predicted"/>
<keyword evidence="4" id="KW-1185">Reference proteome</keyword>
<dbReference type="Pfam" id="PF20639">
    <property type="entry name" value="Rrn6_K-rich"/>
    <property type="match status" value="1"/>
</dbReference>
<reference evidence="3 4" key="1">
    <citation type="journal article" date="2013" name="MBio">
        <title>Genome sequencing of the plant pathogen Taphrina deformans, the causal agent of peach leaf curl.</title>
        <authorList>
            <person name="Cisse O.H."/>
            <person name="Almeida J.M.G.C.F."/>
            <person name="Fonseca A."/>
            <person name="Kumar A.A."/>
            <person name="Salojaervi J."/>
            <person name="Overmyer K."/>
            <person name="Hauser P.M."/>
            <person name="Pagni M."/>
        </authorList>
    </citation>
    <scope>NUCLEOTIDE SEQUENCE [LARGE SCALE GENOMIC DNA]</scope>
    <source>
        <strain evidence="4">PYCC 5710 / ATCC 11124 / CBS 356.35 / IMI 108563 / JCM 9778 / NBRC 8474</strain>
    </source>
</reference>
<dbReference type="InterPro" id="IPR048536">
    <property type="entry name" value="Rrn6_K-rich"/>
</dbReference>
<feature type="region of interest" description="Disordered" evidence="1">
    <location>
        <begin position="57"/>
        <end position="76"/>
    </location>
</feature>
<organism evidence="3 4">
    <name type="scientific">Taphrina deformans (strain PYCC 5710 / ATCC 11124 / CBS 356.35 / IMI 108563 / JCM 9778 / NBRC 8474)</name>
    <name type="common">Peach leaf curl fungus</name>
    <name type="synonym">Lalaria deformans</name>
    <dbReference type="NCBI Taxonomy" id="1097556"/>
    <lineage>
        <taxon>Eukaryota</taxon>
        <taxon>Fungi</taxon>
        <taxon>Dikarya</taxon>
        <taxon>Ascomycota</taxon>
        <taxon>Taphrinomycotina</taxon>
        <taxon>Taphrinomycetes</taxon>
        <taxon>Taphrinales</taxon>
        <taxon>Taphrinaceae</taxon>
        <taxon>Taphrina</taxon>
    </lineage>
</organism>
<protein>
    <recommendedName>
        <fullName evidence="2">RRN6 K-rich C-terminal domain-containing protein</fullName>
    </recommendedName>
</protein>
<comment type="caution">
    <text evidence="3">The sequence shown here is derived from an EMBL/GenBank/DDBJ whole genome shotgun (WGS) entry which is preliminary data.</text>
</comment>
<feature type="compositionally biased region" description="Low complexity" evidence="1">
    <location>
        <begin position="257"/>
        <end position="274"/>
    </location>
</feature>
<dbReference type="AlphaFoldDB" id="R4X9Z1"/>
<sequence length="308" mass="34608">MHTLYGPENTRITFLRAQKLLGPAMVRSISGSKMELDHVDEAMSILDMRSWYTSLQRNASSSDRPEPSRPVQSATSQASTLSYEVLEFERMSLLDFDAYFETLIDNQRDQGVTVDEIRGLRIYEDSAESVDPDSHTAYSIFRMMRAWRGSSTLLNGVTNVHEQTTKQSHEIAAISLAQAAVVLSARSEKESALIAVKRYDDPSSTDEPSRAMENLLDDWHVGQDPTSYIWNSLESRRDMSKEKPFAVQEIPAFRQLPPVVASSQAPSSPARRQQVPPSSQDVMQFASTQPVQGKFGDRKVKRKKKAGF</sequence>
<accession>R4X9Z1</accession>
<evidence type="ECO:0000256" key="1">
    <source>
        <dbReference type="SAM" id="MobiDB-lite"/>
    </source>
</evidence>
<evidence type="ECO:0000313" key="3">
    <source>
        <dbReference type="EMBL" id="CCG82603.1"/>
    </source>
</evidence>
<dbReference type="VEuPathDB" id="FungiDB:TAPDE_002637"/>
<dbReference type="EMBL" id="CAHR02000093">
    <property type="protein sequence ID" value="CCG82603.1"/>
    <property type="molecule type" value="Genomic_DNA"/>
</dbReference>
<feature type="compositionally biased region" description="Basic residues" evidence="1">
    <location>
        <begin position="299"/>
        <end position="308"/>
    </location>
</feature>